<gene>
    <name evidence="1" type="ORF">PB1_11379</name>
</gene>
<keyword evidence="2" id="KW-1185">Reference proteome</keyword>
<evidence type="ECO:0000313" key="1">
    <source>
        <dbReference type="EMBL" id="EIJ78158.1"/>
    </source>
</evidence>
<dbReference type="STRING" id="997296.PB1_11379"/>
<organism evidence="1 2">
    <name type="scientific">Bacillus methanolicus PB1</name>
    <dbReference type="NCBI Taxonomy" id="997296"/>
    <lineage>
        <taxon>Bacteria</taxon>
        <taxon>Bacillati</taxon>
        <taxon>Bacillota</taxon>
        <taxon>Bacilli</taxon>
        <taxon>Bacillales</taxon>
        <taxon>Bacillaceae</taxon>
        <taxon>Bacillus</taxon>
    </lineage>
</organism>
<reference evidence="1 2" key="1">
    <citation type="journal article" date="2012" name="Appl. Environ. Microbiol.">
        <title>Genome Sequence of Thermotolerant Bacillus methanolicus: Features and Regulation Related to Methylotrophy and Production of L-Lysine and L-Glutamate from Methanol.</title>
        <authorList>
            <person name="Heggeset T.M."/>
            <person name="Krog A."/>
            <person name="Balzer S."/>
            <person name="Wentzel A."/>
            <person name="Ellingsen T.E."/>
            <person name="Brautaset T."/>
        </authorList>
    </citation>
    <scope>NUCLEOTIDE SEQUENCE [LARGE SCALE GENOMIC DNA]</scope>
    <source>
        <strain evidence="1 2">PB1</strain>
    </source>
</reference>
<sequence>MVCLPQTNTIYRMVVSVFAGGSQTLQPRVFSKNKSIIKLRREKVFIIDEIF</sequence>
<dbReference type="EMBL" id="AFEU01000003">
    <property type="protein sequence ID" value="EIJ78158.1"/>
    <property type="molecule type" value="Genomic_DNA"/>
</dbReference>
<accession>I3DV87</accession>
<comment type="caution">
    <text evidence="1">The sequence shown here is derived from an EMBL/GenBank/DDBJ whole genome shotgun (WGS) entry which is preliminary data.</text>
</comment>
<dbReference type="PATRIC" id="fig|997296.3.peg.2394"/>
<protein>
    <submittedName>
        <fullName evidence="1">Uncharacterized protein</fullName>
    </submittedName>
</protein>
<name>I3DV87_BACMT</name>
<dbReference type="Proteomes" id="UP000010523">
    <property type="component" value="Unassembled WGS sequence"/>
</dbReference>
<proteinExistence type="predicted"/>
<dbReference type="AlphaFoldDB" id="I3DV87"/>
<evidence type="ECO:0000313" key="2">
    <source>
        <dbReference type="Proteomes" id="UP000010523"/>
    </source>
</evidence>